<dbReference type="PROSITE" id="PS00973">
    <property type="entry name" value="USP_2"/>
    <property type="match status" value="1"/>
</dbReference>
<dbReference type="InterPro" id="IPR001394">
    <property type="entry name" value="Peptidase_C19_UCH"/>
</dbReference>
<dbReference type="Pfam" id="PF13843">
    <property type="entry name" value="DDE_Tnp_1_7"/>
    <property type="match status" value="1"/>
</dbReference>
<comment type="similarity">
    <text evidence="3">Belongs to the peptidase C19 family.</text>
</comment>
<reference evidence="5 6" key="1">
    <citation type="journal article" date="2024" name="Genome Biol. Evol.">
        <title>Chromosome-level genome assembly of the viviparous eelpout Zoarces viviparus.</title>
        <authorList>
            <person name="Fuhrmann N."/>
            <person name="Brasseur M.V."/>
            <person name="Bakowski C.E."/>
            <person name="Podsiadlowski L."/>
            <person name="Prost S."/>
            <person name="Krehenwinkel H."/>
            <person name="Mayer C."/>
        </authorList>
    </citation>
    <scope>NUCLEOTIDE SEQUENCE [LARGE SCALE GENOMIC DNA]</scope>
    <source>
        <strain evidence="5">NO-MEL_2022_Ind0_liver</strain>
    </source>
</reference>
<dbReference type="Proteomes" id="UP001488805">
    <property type="component" value="Unassembled WGS sequence"/>
</dbReference>
<gene>
    <name evidence="5" type="ORF">VZT92_000823</name>
</gene>
<organism evidence="5 6">
    <name type="scientific">Zoarces viviparus</name>
    <name type="common">Viviparous eelpout</name>
    <name type="synonym">Blennius viviparus</name>
    <dbReference type="NCBI Taxonomy" id="48416"/>
    <lineage>
        <taxon>Eukaryota</taxon>
        <taxon>Metazoa</taxon>
        <taxon>Chordata</taxon>
        <taxon>Craniata</taxon>
        <taxon>Vertebrata</taxon>
        <taxon>Euteleostomi</taxon>
        <taxon>Actinopterygii</taxon>
        <taxon>Neopterygii</taxon>
        <taxon>Teleostei</taxon>
        <taxon>Neoteleostei</taxon>
        <taxon>Acanthomorphata</taxon>
        <taxon>Eupercaria</taxon>
        <taxon>Perciformes</taxon>
        <taxon>Cottioidei</taxon>
        <taxon>Zoarcales</taxon>
        <taxon>Zoarcidae</taxon>
        <taxon>Zoarcinae</taxon>
        <taxon>Zoarces</taxon>
    </lineage>
</organism>
<evidence type="ECO:0000313" key="5">
    <source>
        <dbReference type="EMBL" id="KAK9543009.1"/>
    </source>
</evidence>
<evidence type="ECO:0000256" key="2">
    <source>
        <dbReference type="ARBA" id="ARBA00022801"/>
    </source>
</evidence>
<evidence type="ECO:0000256" key="3">
    <source>
        <dbReference type="RuleBase" id="RU366025"/>
    </source>
</evidence>
<dbReference type="EC" id="3.4.19.12" evidence="3"/>
<dbReference type="GO" id="GO:0016579">
    <property type="term" value="P:protein deubiquitination"/>
    <property type="evidence" value="ECO:0007669"/>
    <property type="project" value="InterPro"/>
</dbReference>
<comment type="caution">
    <text evidence="5">The sequence shown here is derived from an EMBL/GenBank/DDBJ whole genome shotgun (WGS) entry which is preliminary data.</text>
</comment>
<dbReference type="InterPro" id="IPR028889">
    <property type="entry name" value="USP"/>
</dbReference>
<sequence>MKAKALSVRECTWTSEECHLVDELHGDSQRDSFCLPNIFRSKKVKPLTRIQTGPTYQVYHTARELLLEVLDRGAIRELIRRAAGVKPGARRPSYNQSREQSADLSEEEYAEALTWFSIVLQSGLSVGENCSFGSELTLRLDGWQGVLKRNSFQNNLLSLTRLEDGDKLEALSAFCSHLTRRYQALYTPGHKLAVKKYRLSYQQGPCALHLALLCDTSSGFICNMYLYCPERLQRQSRTTVVEQVVRHLLRPFCSHRHLVQLDSSAWGLTDIFSGLGVDIHFAPTVERSSSSPPLVPDQLQSEDSPSPLVAHLQGWTGPALFPSSDLKGSDVFLPGLWVTLHVICINTFMLHTLQRQGSDRQVHLTEFTRTLASKLAVDSSVTVPALQRLSSSSCQETGFTNHSQQRTNSISGGQVVKHEKQGCSSAVRLHGWNRAGVCGLDNSGNSCYLNAVLQCLCSTVPLVEHLLNQDTRKELGRSKCRVAEMFVRLLEEMWLGSSSSCAPAEARSVMCSILPQFNNYSQQDAQELLLFLLNALHDDLKKVAKRPMRSSIRQSRRDQNRNCATAAMESTTVVSRLFEGQLGYRTLCMHCDLQTHSTQTFTVLSLPIPTGIIKCSIQDCLSLFFEQTILTEAEQVQCSVCGERRDTAVLTCLDKPPEILMLHLKRFGCKGKNQVKLRTNVVFSSRLDLSPFLSSSEQNTLYSSYRLYAIVNHTGHLNMGHYTALCHNALTRSWHCFDDSAVREVRDSLVQSPNAYVLLYSRKPFQKPKIHGL</sequence>
<dbReference type="EMBL" id="JBCEZU010000001">
    <property type="protein sequence ID" value="KAK9543009.1"/>
    <property type="molecule type" value="Genomic_DNA"/>
</dbReference>
<dbReference type="InterPro" id="IPR038765">
    <property type="entry name" value="Papain-like_cys_pep_sf"/>
</dbReference>
<keyword evidence="6" id="KW-1185">Reference proteome</keyword>
<dbReference type="PROSITE" id="PS50235">
    <property type="entry name" value="USP_3"/>
    <property type="match status" value="1"/>
</dbReference>
<comment type="catalytic activity">
    <reaction evidence="1 3">
        <text>Thiol-dependent hydrolysis of ester, thioester, amide, peptide and isopeptide bonds formed by the C-terminal Gly of ubiquitin (a 76-residue protein attached to proteins as an intracellular targeting signal).</text>
        <dbReference type="EC" id="3.4.19.12"/>
    </reaction>
</comment>
<feature type="domain" description="USP" evidence="4">
    <location>
        <begin position="438"/>
        <end position="763"/>
    </location>
</feature>
<dbReference type="GO" id="GO:0006508">
    <property type="term" value="P:proteolysis"/>
    <property type="evidence" value="ECO:0007669"/>
    <property type="project" value="UniProtKB-KW"/>
</dbReference>
<keyword evidence="2 3" id="KW-0378">Hydrolase</keyword>
<proteinExistence type="inferred from homology"/>
<dbReference type="InterPro" id="IPR029526">
    <property type="entry name" value="PGBD"/>
</dbReference>
<dbReference type="SUPFAM" id="SSF54001">
    <property type="entry name" value="Cysteine proteinases"/>
    <property type="match status" value="1"/>
</dbReference>
<dbReference type="GO" id="GO:0004843">
    <property type="term" value="F:cysteine-type deubiquitinase activity"/>
    <property type="evidence" value="ECO:0007669"/>
    <property type="project" value="UniProtKB-UniRule"/>
</dbReference>
<dbReference type="PANTHER" id="PTHR21646">
    <property type="entry name" value="UBIQUITIN CARBOXYL-TERMINAL HYDROLASE"/>
    <property type="match status" value="1"/>
</dbReference>
<keyword evidence="3" id="KW-0788">Thiol protease</keyword>
<dbReference type="InterPro" id="IPR018200">
    <property type="entry name" value="USP_CS"/>
</dbReference>
<accession>A0AAW1GC35</accession>
<dbReference type="AlphaFoldDB" id="A0AAW1GC35"/>
<evidence type="ECO:0000259" key="4">
    <source>
        <dbReference type="PROSITE" id="PS50235"/>
    </source>
</evidence>
<name>A0AAW1GC35_ZOAVI</name>
<dbReference type="GO" id="GO:0005634">
    <property type="term" value="C:nucleus"/>
    <property type="evidence" value="ECO:0007669"/>
    <property type="project" value="TreeGrafter"/>
</dbReference>
<dbReference type="Gene3D" id="3.90.70.10">
    <property type="entry name" value="Cysteine proteinases"/>
    <property type="match status" value="1"/>
</dbReference>
<dbReference type="PROSITE" id="PS00972">
    <property type="entry name" value="USP_1"/>
    <property type="match status" value="1"/>
</dbReference>
<protein>
    <recommendedName>
        <fullName evidence="3">Ubiquitin carboxyl-terminal hydrolase</fullName>
        <ecNumber evidence="3">3.4.19.12</ecNumber>
    </recommendedName>
</protein>
<keyword evidence="3" id="KW-0645">Protease</keyword>
<evidence type="ECO:0000256" key="1">
    <source>
        <dbReference type="ARBA" id="ARBA00000707"/>
    </source>
</evidence>
<keyword evidence="3" id="KW-0833">Ubl conjugation pathway</keyword>
<evidence type="ECO:0000313" key="6">
    <source>
        <dbReference type="Proteomes" id="UP001488805"/>
    </source>
</evidence>
<dbReference type="Pfam" id="PF00443">
    <property type="entry name" value="UCH"/>
    <property type="match status" value="1"/>
</dbReference>
<dbReference type="PANTHER" id="PTHR21646:SF28">
    <property type="entry name" value="UBIQUITIN CARBOXYL-TERMINAL HYDROLASE 15"/>
    <property type="match status" value="1"/>
</dbReference>
<dbReference type="CDD" id="cd02674">
    <property type="entry name" value="Peptidase_C19R"/>
    <property type="match status" value="1"/>
</dbReference>
<dbReference type="InterPro" id="IPR050185">
    <property type="entry name" value="Ub_carboxyl-term_hydrolase"/>
</dbReference>